<evidence type="ECO:0000256" key="1">
    <source>
        <dbReference type="ARBA" id="ARBA00008814"/>
    </source>
</evidence>
<feature type="domain" description="Fe/B12 periplasmic-binding" evidence="3">
    <location>
        <begin position="69"/>
        <end position="349"/>
    </location>
</feature>
<dbReference type="AlphaFoldDB" id="A0A6M8J2Z0"/>
<evidence type="ECO:0000259" key="3">
    <source>
        <dbReference type="PROSITE" id="PS50983"/>
    </source>
</evidence>
<dbReference type="InterPro" id="IPR006311">
    <property type="entry name" value="TAT_signal"/>
</dbReference>
<dbReference type="Gene3D" id="3.40.50.1980">
    <property type="entry name" value="Nitrogenase molybdenum iron protein domain"/>
    <property type="match status" value="2"/>
</dbReference>
<accession>A0A6M8J2Z0</accession>
<keyword evidence="2" id="KW-0732">Signal</keyword>
<dbReference type="InterPro" id="IPR002491">
    <property type="entry name" value="ABC_transptr_periplasmic_BD"/>
</dbReference>
<dbReference type="PANTHER" id="PTHR30535:SF34">
    <property type="entry name" value="MOLYBDATE-BINDING PROTEIN MOLA"/>
    <property type="match status" value="1"/>
</dbReference>
<name>A0A6M8J2Z0_9ACTN</name>
<dbReference type="EMBL" id="CP053716">
    <property type="protein sequence ID" value="QKF07997.1"/>
    <property type="molecule type" value="Genomic_DNA"/>
</dbReference>
<dbReference type="PROSITE" id="PS50983">
    <property type="entry name" value="FE_B12_PBP"/>
    <property type="match status" value="1"/>
</dbReference>
<dbReference type="PROSITE" id="PS51257">
    <property type="entry name" value="PROKAR_LIPOPROTEIN"/>
    <property type="match status" value="1"/>
</dbReference>
<dbReference type="Proteomes" id="UP000503297">
    <property type="component" value="Chromosome"/>
</dbReference>
<keyword evidence="5" id="KW-1185">Reference proteome</keyword>
<feature type="chain" id="PRO_5039533529" evidence="2">
    <location>
        <begin position="26"/>
        <end position="376"/>
    </location>
</feature>
<comment type="similarity">
    <text evidence="1">Belongs to the bacterial solute-binding protein 8 family.</text>
</comment>
<sequence length="376" mass="40207">MLTTRREALALAALGLGAAATMGMAGCGGVQGATSQPASSASAPAAERRAVTLVDQNDREVAVQVPCERMVVLQHHSLDILCQLGAQERIVGVVDGWRKNLGAYMTTVFPGIEALPQPGGLSSWNVESIAALRPDVVIAAAQAPEDAVRQVAELGIPVVTVTLRGEGKQAEAQNPRLANADAAYTEGCAWALKTLGQLAGAEDKAQAIWDFCMDTRALVDEAVGDISADERLKVAVLANNIAYGNDKYVGCQLLRAGAQNAVALAGVQGNTDFNAELVASWDPDLIITQDRYPADFQTITTDPGYAELRAVREGRVVQAPYWTKPWGNPDTDSIALGELWLAHVLYPQKVDAETVRRKAEDFYERFYGIEFVGTVE</sequence>
<dbReference type="InterPro" id="IPR050902">
    <property type="entry name" value="ABC_Transporter_SBP"/>
</dbReference>
<gene>
    <name evidence="4" type="ORF">HLV38_03150</name>
</gene>
<protein>
    <submittedName>
        <fullName evidence="4">ABC transporter substrate-binding protein</fullName>
    </submittedName>
</protein>
<dbReference type="KEGG" id="bwa:HLV38_03150"/>
<evidence type="ECO:0000256" key="2">
    <source>
        <dbReference type="SAM" id="SignalP"/>
    </source>
</evidence>
<dbReference type="PROSITE" id="PS51318">
    <property type="entry name" value="TAT"/>
    <property type="match status" value="1"/>
</dbReference>
<dbReference type="PANTHER" id="PTHR30535">
    <property type="entry name" value="VITAMIN B12-BINDING PROTEIN"/>
    <property type="match status" value="1"/>
</dbReference>
<dbReference type="GO" id="GO:0071281">
    <property type="term" value="P:cellular response to iron ion"/>
    <property type="evidence" value="ECO:0007669"/>
    <property type="project" value="TreeGrafter"/>
</dbReference>
<dbReference type="SUPFAM" id="SSF53807">
    <property type="entry name" value="Helical backbone' metal receptor"/>
    <property type="match status" value="1"/>
</dbReference>
<feature type="signal peptide" evidence="2">
    <location>
        <begin position="1"/>
        <end position="25"/>
    </location>
</feature>
<proteinExistence type="inferred from homology"/>
<evidence type="ECO:0000313" key="5">
    <source>
        <dbReference type="Proteomes" id="UP000503297"/>
    </source>
</evidence>
<organism evidence="4 5">
    <name type="scientific">Berryella wangjianweii</name>
    <dbReference type="NCBI Taxonomy" id="2734634"/>
    <lineage>
        <taxon>Bacteria</taxon>
        <taxon>Bacillati</taxon>
        <taxon>Actinomycetota</taxon>
        <taxon>Coriobacteriia</taxon>
        <taxon>Eggerthellales</taxon>
        <taxon>Eggerthellaceae</taxon>
        <taxon>Berryella</taxon>
    </lineage>
</organism>
<dbReference type="Pfam" id="PF01497">
    <property type="entry name" value="Peripla_BP_2"/>
    <property type="match status" value="1"/>
</dbReference>
<reference evidence="5" key="1">
    <citation type="submission" date="2020-05" db="EMBL/GenBank/DDBJ databases">
        <title>Novel species in genus Nocardioides.</title>
        <authorList>
            <person name="Zhang G."/>
        </authorList>
    </citation>
    <scope>NUCLEOTIDE SEQUENCE [LARGE SCALE GENOMIC DNA]</scope>
    <source>
        <strain evidence="5">zg-1050</strain>
    </source>
</reference>
<evidence type="ECO:0000313" key="4">
    <source>
        <dbReference type="EMBL" id="QKF07997.1"/>
    </source>
</evidence>